<dbReference type="AlphaFoldDB" id="A0A8S9QYE0"/>
<feature type="region of interest" description="Disordered" evidence="1">
    <location>
        <begin position="114"/>
        <end position="133"/>
    </location>
</feature>
<evidence type="ECO:0000313" key="3">
    <source>
        <dbReference type="Proteomes" id="UP000712600"/>
    </source>
</evidence>
<protein>
    <submittedName>
        <fullName evidence="2">Uncharacterized protein</fullName>
    </submittedName>
</protein>
<organism evidence="2 3">
    <name type="scientific">Brassica cretica</name>
    <name type="common">Mustard</name>
    <dbReference type="NCBI Taxonomy" id="69181"/>
    <lineage>
        <taxon>Eukaryota</taxon>
        <taxon>Viridiplantae</taxon>
        <taxon>Streptophyta</taxon>
        <taxon>Embryophyta</taxon>
        <taxon>Tracheophyta</taxon>
        <taxon>Spermatophyta</taxon>
        <taxon>Magnoliopsida</taxon>
        <taxon>eudicotyledons</taxon>
        <taxon>Gunneridae</taxon>
        <taxon>Pentapetalae</taxon>
        <taxon>rosids</taxon>
        <taxon>malvids</taxon>
        <taxon>Brassicales</taxon>
        <taxon>Brassicaceae</taxon>
        <taxon>Brassiceae</taxon>
        <taxon>Brassica</taxon>
    </lineage>
</organism>
<comment type="caution">
    <text evidence="2">The sequence shown here is derived from an EMBL/GenBank/DDBJ whole genome shotgun (WGS) entry which is preliminary data.</text>
</comment>
<accession>A0A8S9QYE0</accession>
<dbReference type="Proteomes" id="UP000712600">
    <property type="component" value="Unassembled WGS sequence"/>
</dbReference>
<evidence type="ECO:0000313" key="2">
    <source>
        <dbReference type="EMBL" id="KAF3554325.1"/>
    </source>
</evidence>
<sequence length="159" mass="17782">MPVARGDHEGGDAGLLWRPRGRRHRSPVVTTRIPCSVARGDRESGESTVALWRTGVCDVSQCRSLIFLSYAAFRARNVRGLKDVSRYCKVFVLTLRLRNILDVFTEIAKDVVGQESDRGRRSPRGLPHNHYGVSCGMTAFSDVTEGKERQKPASRRANK</sequence>
<reference evidence="2" key="1">
    <citation type="submission" date="2019-12" db="EMBL/GenBank/DDBJ databases">
        <title>Genome sequencing and annotation of Brassica cretica.</title>
        <authorList>
            <person name="Studholme D.J."/>
            <person name="Sarris P."/>
        </authorList>
    </citation>
    <scope>NUCLEOTIDE SEQUENCE</scope>
    <source>
        <strain evidence="2">PFS-109/04</strain>
        <tissue evidence="2">Leaf</tissue>
    </source>
</reference>
<gene>
    <name evidence="2" type="ORF">F2Q69_00013290</name>
</gene>
<name>A0A8S9QYE0_BRACR</name>
<evidence type="ECO:0000256" key="1">
    <source>
        <dbReference type="SAM" id="MobiDB-lite"/>
    </source>
</evidence>
<proteinExistence type="predicted"/>
<dbReference type="EMBL" id="QGKX02000996">
    <property type="protein sequence ID" value="KAF3554325.1"/>
    <property type="molecule type" value="Genomic_DNA"/>
</dbReference>